<dbReference type="InterPro" id="IPR016439">
    <property type="entry name" value="Lag1/Lac1-like"/>
</dbReference>
<sequence>MTLVHAGVGPEPGNFLLVLCFAFGSFVARLLLDRFVYKPLAMKLLSYKAVPMINDEAKWSKIAKCSESMWKLTYYAAVQIWVLSIIKQETWSLDTKEYFKGWPNQELKSSLILFYMCQCGFYVYSIGALVAWETQKRFFNNDVSSHSDLSSDWIFLHYEIMLNPDLLTFMAPFAGKLMFFRIGTMILALHDTSDVFLESAKLFKYSEKEMAASLCFGLFAISWFLLRLVYFPFWIIKASSYECVEALSWMENFPTTLYYVFNTMLLTLLVFHTYWWKLIFAMIMKQMSNKGQVGEDIRSVQILKMENEHCCCPDIAMGADFVVHPSIFYVKIKQAPDRFFHLSTS</sequence>
<evidence type="ECO:0000256" key="2">
    <source>
        <dbReference type="ARBA" id="ARBA00022692"/>
    </source>
</evidence>
<keyword evidence="9" id="KW-1185">Reference proteome</keyword>
<reference evidence="8" key="1">
    <citation type="submission" date="2022-05" db="EMBL/GenBank/DDBJ databases">
        <title>The Musa troglodytarum L. genome provides insights into the mechanism of non-climacteric behaviour and enrichment of carotenoids.</title>
        <authorList>
            <person name="Wang J."/>
        </authorList>
    </citation>
    <scope>NUCLEOTIDE SEQUENCE</scope>
    <source>
        <tissue evidence="8">Leaf</tissue>
    </source>
</reference>
<dbReference type="PROSITE" id="PS50922">
    <property type="entry name" value="TLC"/>
    <property type="match status" value="1"/>
</dbReference>
<evidence type="ECO:0000259" key="7">
    <source>
        <dbReference type="PROSITE" id="PS50922"/>
    </source>
</evidence>
<dbReference type="OrthoDB" id="537032at2759"/>
<dbReference type="Pfam" id="PF03798">
    <property type="entry name" value="TRAM_LAG1_CLN8"/>
    <property type="match status" value="1"/>
</dbReference>
<dbReference type="PANTHER" id="PTHR12560:SF0">
    <property type="entry name" value="LD18904P"/>
    <property type="match status" value="1"/>
</dbReference>
<protein>
    <submittedName>
        <fullName evidence="8">ASC1-like protein</fullName>
    </submittedName>
</protein>
<feature type="transmembrane region" description="Helical" evidence="6">
    <location>
        <begin position="256"/>
        <end position="276"/>
    </location>
</feature>
<dbReference type="EMBL" id="CP097511">
    <property type="protein sequence ID" value="URE44959.1"/>
    <property type="molecule type" value="Genomic_DNA"/>
</dbReference>
<dbReference type="GO" id="GO:0046513">
    <property type="term" value="P:ceramide biosynthetic process"/>
    <property type="evidence" value="ECO:0007669"/>
    <property type="project" value="InterPro"/>
</dbReference>
<evidence type="ECO:0000256" key="3">
    <source>
        <dbReference type="ARBA" id="ARBA00022989"/>
    </source>
</evidence>
<gene>
    <name evidence="8" type="ORF">MUK42_14098</name>
</gene>
<feature type="domain" description="TLC" evidence="7">
    <location>
        <begin position="63"/>
        <end position="288"/>
    </location>
</feature>
<dbReference type="AlphaFoldDB" id="A0A9E7LBX2"/>
<accession>A0A9E7LBX2</accession>
<feature type="transmembrane region" description="Helical" evidence="6">
    <location>
        <begin position="12"/>
        <end position="32"/>
    </location>
</feature>
<comment type="subcellular location">
    <subcellularLocation>
        <location evidence="1">Endoplasmic reticulum membrane</location>
        <topology evidence="1">Multi-pass membrane protein</topology>
    </subcellularLocation>
</comment>
<evidence type="ECO:0000256" key="6">
    <source>
        <dbReference type="SAM" id="Phobius"/>
    </source>
</evidence>
<dbReference type="PANTHER" id="PTHR12560">
    <property type="entry name" value="LONGEVITY ASSURANCE FACTOR 1 LAG1"/>
    <property type="match status" value="1"/>
</dbReference>
<proteinExistence type="predicted"/>
<organism evidence="8 9">
    <name type="scientific">Musa troglodytarum</name>
    <name type="common">fe'i banana</name>
    <dbReference type="NCBI Taxonomy" id="320322"/>
    <lineage>
        <taxon>Eukaryota</taxon>
        <taxon>Viridiplantae</taxon>
        <taxon>Streptophyta</taxon>
        <taxon>Embryophyta</taxon>
        <taxon>Tracheophyta</taxon>
        <taxon>Spermatophyta</taxon>
        <taxon>Magnoliopsida</taxon>
        <taxon>Liliopsida</taxon>
        <taxon>Zingiberales</taxon>
        <taxon>Musaceae</taxon>
        <taxon>Musa</taxon>
    </lineage>
</organism>
<name>A0A9E7LBX2_9LILI</name>
<evidence type="ECO:0000256" key="1">
    <source>
        <dbReference type="ARBA" id="ARBA00004477"/>
    </source>
</evidence>
<dbReference type="SMART" id="SM00724">
    <property type="entry name" value="TLC"/>
    <property type="match status" value="1"/>
</dbReference>
<dbReference type="Proteomes" id="UP001055439">
    <property type="component" value="Chromosome 9"/>
</dbReference>
<evidence type="ECO:0000313" key="9">
    <source>
        <dbReference type="Proteomes" id="UP001055439"/>
    </source>
</evidence>
<dbReference type="GO" id="GO:0005789">
    <property type="term" value="C:endoplasmic reticulum membrane"/>
    <property type="evidence" value="ECO:0007669"/>
    <property type="project" value="UniProtKB-SubCell"/>
</dbReference>
<feature type="transmembrane region" description="Helical" evidence="6">
    <location>
        <begin position="112"/>
        <end position="132"/>
    </location>
</feature>
<feature type="transmembrane region" description="Helical" evidence="6">
    <location>
        <begin position="210"/>
        <end position="236"/>
    </location>
</feature>
<evidence type="ECO:0000313" key="8">
    <source>
        <dbReference type="EMBL" id="URE44959.1"/>
    </source>
</evidence>
<keyword evidence="4 5" id="KW-0472">Membrane</keyword>
<keyword evidence="3 6" id="KW-1133">Transmembrane helix</keyword>
<dbReference type="InterPro" id="IPR006634">
    <property type="entry name" value="TLC-dom"/>
</dbReference>
<keyword evidence="2 5" id="KW-0812">Transmembrane</keyword>
<evidence type="ECO:0000256" key="4">
    <source>
        <dbReference type="ARBA" id="ARBA00023136"/>
    </source>
</evidence>
<dbReference type="GO" id="GO:0050291">
    <property type="term" value="F:sphingosine N-acyltransferase activity"/>
    <property type="evidence" value="ECO:0007669"/>
    <property type="project" value="InterPro"/>
</dbReference>
<evidence type="ECO:0000256" key="5">
    <source>
        <dbReference type="PROSITE-ProRule" id="PRU00205"/>
    </source>
</evidence>